<gene>
    <name evidence="1" type="ORF">SAMN05421730_104618</name>
</gene>
<dbReference type="Proteomes" id="UP000199315">
    <property type="component" value="Unassembled WGS sequence"/>
</dbReference>
<dbReference type="EMBL" id="FMKA01000046">
    <property type="protein sequence ID" value="SCP99570.1"/>
    <property type="molecule type" value="Genomic_DNA"/>
</dbReference>
<evidence type="ECO:0000313" key="2">
    <source>
        <dbReference type="Proteomes" id="UP000199315"/>
    </source>
</evidence>
<name>A0A1D3TYL8_9FIRM</name>
<dbReference type="RefSeq" id="WP_091236882.1">
    <property type="nucleotide sequence ID" value="NZ_FMKA01000046.1"/>
</dbReference>
<protein>
    <submittedName>
        <fullName evidence="1">Uncharacterized protein</fullName>
    </submittedName>
</protein>
<evidence type="ECO:0000313" key="1">
    <source>
        <dbReference type="EMBL" id="SCP99570.1"/>
    </source>
</evidence>
<reference evidence="1 2" key="1">
    <citation type="submission" date="2016-09" db="EMBL/GenBank/DDBJ databases">
        <authorList>
            <person name="Capua I."/>
            <person name="De Benedictis P."/>
            <person name="Joannis T."/>
            <person name="Lombin L.H."/>
            <person name="Cattoli G."/>
        </authorList>
    </citation>
    <scope>NUCLEOTIDE SEQUENCE [LARGE SCALE GENOMIC DNA]</scope>
    <source>
        <strain evidence="1 2">GluBS11</strain>
    </source>
</reference>
<accession>A0A1D3TYL8</accession>
<sequence length="62" mass="7317">MNHKITLETALEAANILRVMCDSEEETNKLLRERIHQLEMVLIEHNIAIPDYEMWHGEFPTV</sequence>
<proteinExistence type="predicted"/>
<dbReference type="AlphaFoldDB" id="A0A1D3TYL8"/>
<organism evidence="1 2">
    <name type="scientific">Anaerobium acetethylicum</name>
    <dbReference type="NCBI Taxonomy" id="1619234"/>
    <lineage>
        <taxon>Bacteria</taxon>
        <taxon>Bacillati</taxon>
        <taxon>Bacillota</taxon>
        <taxon>Clostridia</taxon>
        <taxon>Lachnospirales</taxon>
        <taxon>Lachnospiraceae</taxon>
        <taxon>Anaerobium</taxon>
    </lineage>
</organism>
<keyword evidence="2" id="KW-1185">Reference proteome</keyword>
<dbReference type="OrthoDB" id="9959307at2"/>